<keyword evidence="1" id="KW-1133">Transmembrane helix</keyword>
<evidence type="ECO:0000313" key="3">
    <source>
        <dbReference type="Proteomes" id="UP000176404"/>
    </source>
</evidence>
<proteinExistence type="predicted"/>
<sequence length="306" mass="35170">MVLIKKTHPLTKVESKLLNSIKKEKTIKFFEKYKIKGLIDQDPGEKIPSFSNILKKTSYSVIRIPNQPWEVRFNFKKTRGVTKIFLHNKYDSGKPSLIFHHGLASSKNTELKVFLNSIFLDKFNVFSIKAANHDSLRQVIRQCVNKFMNLATTTCASVIAINEIVNFIRDNSDKPIFVVGLSMGGIVTGLHYFYFGTANFYFPIIAYPNFGEIILSEKNRPLIHNYQKLSRNASIKNCFEIPKVLKKKPKEKIYPILGSNDELIDFKDAQKFWKGYKTKTFNTGHFSIALKIGEIRNYILETSGVQ</sequence>
<dbReference type="Proteomes" id="UP000176404">
    <property type="component" value="Unassembled WGS sequence"/>
</dbReference>
<gene>
    <name evidence="2" type="ORF">A2892_03715</name>
</gene>
<protein>
    <submittedName>
        <fullName evidence="2">Uncharacterized protein</fullName>
    </submittedName>
</protein>
<comment type="caution">
    <text evidence="2">The sequence shown here is derived from an EMBL/GenBank/DDBJ whole genome shotgun (WGS) entry which is preliminary data.</text>
</comment>
<dbReference type="Gene3D" id="3.40.50.1820">
    <property type="entry name" value="alpha/beta hydrolase"/>
    <property type="match status" value="1"/>
</dbReference>
<dbReference type="EMBL" id="MGHD01000010">
    <property type="protein sequence ID" value="OGM59979.1"/>
    <property type="molecule type" value="Genomic_DNA"/>
</dbReference>
<keyword evidence="1" id="KW-0812">Transmembrane</keyword>
<name>A0A1F8B8F5_9BACT</name>
<reference evidence="2 3" key="1">
    <citation type="journal article" date="2016" name="Nat. Commun.">
        <title>Thousands of microbial genomes shed light on interconnected biogeochemical processes in an aquifer system.</title>
        <authorList>
            <person name="Anantharaman K."/>
            <person name="Brown C.T."/>
            <person name="Hug L.A."/>
            <person name="Sharon I."/>
            <person name="Castelle C.J."/>
            <person name="Probst A.J."/>
            <person name="Thomas B.C."/>
            <person name="Singh A."/>
            <person name="Wilkins M.J."/>
            <person name="Karaoz U."/>
            <person name="Brodie E.L."/>
            <person name="Williams K.H."/>
            <person name="Hubbard S.S."/>
            <person name="Banfield J.F."/>
        </authorList>
    </citation>
    <scope>NUCLEOTIDE SEQUENCE [LARGE SCALE GENOMIC DNA]</scope>
</reference>
<keyword evidence="1" id="KW-0472">Membrane</keyword>
<feature type="transmembrane region" description="Helical" evidence="1">
    <location>
        <begin position="176"/>
        <end position="195"/>
    </location>
</feature>
<dbReference type="AlphaFoldDB" id="A0A1F8B8F5"/>
<dbReference type="InterPro" id="IPR029058">
    <property type="entry name" value="AB_hydrolase_fold"/>
</dbReference>
<dbReference type="SUPFAM" id="SSF53474">
    <property type="entry name" value="alpha/beta-Hydrolases"/>
    <property type="match status" value="1"/>
</dbReference>
<organism evidence="2 3">
    <name type="scientific">Candidatus Woesebacteria bacterium RIFCSPLOWO2_01_FULL_39_10b</name>
    <dbReference type="NCBI Taxonomy" id="1802517"/>
    <lineage>
        <taxon>Bacteria</taxon>
        <taxon>Candidatus Woeseibacteriota</taxon>
    </lineage>
</organism>
<evidence type="ECO:0000256" key="1">
    <source>
        <dbReference type="SAM" id="Phobius"/>
    </source>
</evidence>
<evidence type="ECO:0000313" key="2">
    <source>
        <dbReference type="EMBL" id="OGM59979.1"/>
    </source>
</evidence>
<accession>A0A1F8B8F5</accession>